<reference evidence="2" key="1">
    <citation type="submission" date="2022-09" db="EMBL/GenBank/DDBJ databases">
        <title>Tahibacter sp. nov., isolated from a fresh water.</title>
        <authorList>
            <person name="Baek J.H."/>
            <person name="Lee J.K."/>
            <person name="Kim J.M."/>
            <person name="Jeon C.O."/>
        </authorList>
    </citation>
    <scope>NUCLEOTIDE SEQUENCE</scope>
    <source>
        <strain evidence="2">W38</strain>
    </source>
</reference>
<gene>
    <name evidence="2" type="ORF">N4264_25535</name>
</gene>
<accession>A0ABY6BDD7</accession>
<dbReference type="EMBL" id="CP104694">
    <property type="protein sequence ID" value="UXI68048.1"/>
    <property type="molecule type" value="Genomic_DNA"/>
</dbReference>
<proteinExistence type="predicted"/>
<sequence>MLGKLKMFLIIAALIIGGPLFIVAGFNESKKMKAMDDHGKTAEAVVESVEWKRKRGSDRSFTVNVQFETEDKQRITKNNLSVSTELGKQLRDGGDNATVQVKYLPEDPHTVIMADHKDNSGFMYGAGAVAFLVGVGILVYRLRKRGEPEAQPA</sequence>
<keyword evidence="1" id="KW-0472">Membrane</keyword>
<keyword evidence="3" id="KW-1185">Reference proteome</keyword>
<feature type="transmembrane region" description="Helical" evidence="1">
    <location>
        <begin position="121"/>
        <end position="140"/>
    </location>
</feature>
<organism evidence="2 3">
    <name type="scientific">Tahibacter amnicola</name>
    <dbReference type="NCBI Taxonomy" id="2976241"/>
    <lineage>
        <taxon>Bacteria</taxon>
        <taxon>Pseudomonadati</taxon>
        <taxon>Pseudomonadota</taxon>
        <taxon>Gammaproteobacteria</taxon>
        <taxon>Lysobacterales</taxon>
        <taxon>Rhodanobacteraceae</taxon>
        <taxon>Tahibacter</taxon>
    </lineage>
</organism>
<dbReference type="Proteomes" id="UP001064632">
    <property type="component" value="Chromosome"/>
</dbReference>
<keyword evidence="1" id="KW-1133">Transmembrane helix</keyword>
<feature type="transmembrane region" description="Helical" evidence="1">
    <location>
        <begin position="7"/>
        <end position="26"/>
    </location>
</feature>
<evidence type="ECO:0000313" key="2">
    <source>
        <dbReference type="EMBL" id="UXI68048.1"/>
    </source>
</evidence>
<keyword evidence="1" id="KW-0812">Transmembrane</keyword>
<dbReference type="RefSeq" id="WP_261695015.1">
    <property type="nucleotide sequence ID" value="NZ_CP104694.1"/>
</dbReference>
<name>A0ABY6BDD7_9GAMM</name>
<evidence type="ECO:0000313" key="3">
    <source>
        <dbReference type="Proteomes" id="UP001064632"/>
    </source>
</evidence>
<evidence type="ECO:0000256" key="1">
    <source>
        <dbReference type="SAM" id="Phobius"/>
    </source>
</evidence>
<protein>
    <submittedName>
        <fullName evidence="2">DUF3592 domain-containing protein</fullName>
    </submittedName>
</protein>